<gene>
    <name evidence="2" type="ORF">ABFY20_01740</name>
</gene>
<feature type="transmembrane region" description="Helical" evidence="1">
    <location>
        <begin position="111"/>
        <end position="131"/>
    </location>
</feature>
<keyword evidence="1" id="KW-0472">Membrane</keyword>
<dbReference type="EMBL" id="CP162511">
    <property type="protein sequence ID" value="XDI05840.1"/>
    <property type="molecule type" value="Genomic_DNA"/>
</dbReference>
<name>A0AB39BIB1_9MICO</name>
<sequence length="209" mass="23089">MSTSFKIFADFDKEERWLNQQVAEGRLVSKAGPFYRFAPIEPGSAVVRVDYRPTMSAADFDDYVALFTDSGWRHLAGTRTSGTQYFAASAERADTEIFSDTSSRALRYRRALGVTGGIAALYLLLVFVLVVSGNGVFSSLFTPGDWYLTPGLWQKEGWAFVGAFLFETPFVMLRLGGPVLLVVACGVMLATVAHQWRLYRRASAVGRTA</sequence>
<dbReference type="AlphaFoldDB" id="A0AB39BIB1"/>
<organism evidence="2">
    <name type="scientific">Herbiconiux sp. A18JL235</name>
    <dbReference type="NCBI Taxonomy" id="3152363"/>
    <lineage>
        <taxon>Bacteria</taxon>
        <taxon>Bacillati</taxon>
        <taxon>Actinomycetota</taxon>
        <taxon>Actinomycetes</taxon>
        <taxon>Micrococcales</taxon>
        <taxon>Microbacteriaceae</taxon>
        <taxon>Herbiconiux</taxon>
    </lineage>
</organism>
<feature type="transmembrane region" description="Helical" evidence="1">
    <location>
        <begin position="175"/>
        <end position="193"/>
    </location>
</feature>
<evidence type="ECO:0000313" key="2">
    <source>
        <dbReference type="EMBL" id="XDI05840.1"/>
    </source>
</evidence>
<dbReference type="RefSeq" id="WP_368498229.1">
    <property type="nucleotide sequence ID" value="NZ_CP162511.1"/>
</dbReference>
<reference evidence="2" key="1">
    <citation type="submission" date="2024-05" db="EMBL/GenBank/DDBJ databases">
        <title>Herbiconiux sp. A18JL235.</title>
        <authorList>
            <person name="Zhang G."/>
        </authorList>
    </citation>
    <scope>NUCLEOTIDE SEQUENCE</scope>
    <source>
        <strain evidence="2">A18JL235</strain>
    </source>
</reference>
<protein>
    <submittedName>
        <fullName evidence="2">DUF2812 domain-containing protein</fullName>
    </submittedName>
</protein>
<dbReference type="InterPro" id="IPR021359">
    <property type="entry name" value="DUF2812"/>
</dbReference>
<proteinExistence type="predicted"/>
<accession>A0AB39BIB1</accession>
<dbReference type="Pfam" id="PF11193">
    <property type="entry name" value="DUF2812"/>
    <property type="match status" value="1"/>
</dbReference>
<keyword evidence="1" id="KW-1133">Transmembrane helix</keyword>
<evidence type="ECO:0000256" key="1">
    <source>
        <dbReference type="SAM" id="Phobius"/>
    </source>
</evidence>
<keyword evidence="1" id="KW-0812">Transmembrane</keyword>